<name>T0BXZ2_ALIAG</name>
<dbReference type="RefSeq" id="WP_021296748.1">
    <property type="nucleotide sequence ID" value="NZ_AURB01000134.1"/>
</dbReference>
<dbReference type="InterPro" id="IPR001509">
    <property type="entry name" value="Epimerase_deHydtase"/>
</dbReference>
<proteinExistence type="predicted"/>
<dbReference type="GO" id="GO:0044877">
    <property type="term" value="F:protein-containing complex binding"/>
    <property type="evidence" value="ECO:0007669"/>
    <property type="project" value="TreeGrafter"/>
</dbReference>
<dbReference type="EMBL" id="CP080467">
    <property type="protein sequence ID" value="UNO47333.1"/>
    <property type="molecule type" value="Genomic_DNA"/>
</dbReference>
<dbReference type="Pfam" id="PF01370">
    <property type="entry name" value="Epimerase"/>
    <property type="match status" value="1"/>
</dbReference>
<evidence type="ECO:0000313" key="2">
    <source>
        <dbReference type="EMBL" id="UNO47333.1"/>
    </source>
</evidence>
<keyword evidence="3" id="KW-1185">Reference proteome</keyword>
<dbReference type="InterPro" id="IPR036291">
    <property type="entry name" value="NAD(P)-bd_dom_sf"/>
</dbReference>
<reference evidence="3" key="1">
    <citation type="journal article" date="2022" name="G3 (Bethesda)">
        <title>Unveiling the complete genome sequence of Alicyclobacillus acidoterrestris DSM 3922T, a taint-producing strain.</title>
        <authorList>
            <person name="Leonardo I.C."/>
            <person name="Barreto Crespo M.T."/>
            <person name="Gaspar F.B."/>
        </authorList>
    </citation>
    <scope>NUCLEOTIDE SEQUENCE [LARGE SCALE GENOMIC DNA]</scope>
    <source>
        <strain evidence="3">DSM 3922</strain>
    </source>
</reference>
<dbReference type="KEGG" id="aaco:K1I37_11390"/>
<evidence type="ECO:0000259" key="1">
    <source>
        <dbReference type="Pfam" id="PF01370"/>
    </source>
</evidence>
<organism evidence="2 3">
    <name type="scientific">Alicyclobacillus acidoterrestris (strain ATCC 49025 / DSM 3922 / CIP 106132 / NCIMB 13137 / GD3B)</name>
    <dbReference type="NCBI Taxonomy" id="1356854"/>
    <lineage>
        <taxon>Bacteria</taxon>
        <taxon>Bacillati</taxon>
        <taxon>Bacillota</taxon>
        <taxon>Bacilli</taxon>
        <taxon>Bacillales</taxon>
        <taxon>Alicyclobacillaceae</taxon>
        <taxon>Alicyclobacillus</taxon>
    </lineage>
</organism>
<dbReference type="STRING" id="1356854.N007_08425"/>
<dbReference type="Gene3D" id="3.40.50.720">
    <property type="entry name" value="NAD(P)-binding Rossmann-like Domain"/>
    <property type="match status" value="1"/>
</dbReference>
<dbReference type="eggNOG" id="COG0702">
    <property type="taxonomic scope" value="Bacteria"/>
</dbReference>
<dbReference type="InterPro" id="IPR051207">
    <property type="entry name" value="ComplexI_NDUFA9_subunit"/>
</dbReference>
<sequence length="299" mass="32478">MRVFVTGGTGYVGVPVVRELVKRGHVVTLLARDEARVPKDLASRVQVIPGDLSDATALQIGVDQADAVVHLVGIIREHRRKGVTMQTVHVEGTMRVLEAARRAGVRRFLHMSALGARVGARSGYHRSKWEAETLVRQSGLKFTIFRPSVVFGDGGPGSNFVQELVTLVKRAPVLPVIGHGRFPLQPVHTSTVSAVFAQALDMDTTIGETFDVGGPEIVEYGQILHQIREGLGSRKLSIEIPLPIIETLVGALSVMGNPPLTMDQLTMLVEGNVCTNGDRLYDIFDIKPVPFSISRNALK</sequence>
<dbReference type="Proteomes" id="UP000829401">
    <property type="component" value="Chromosome"/>
</dbReference>
<feature type="domain" description="NAD-dependent epimerase/dehydratase" evidence="1">
    <location>
        <begin position="3"/>
        <end position="202"/>
    </location>
</feature>
<accession>A0A9E7CUS4</accession>
<evidence type="ECO:0000313" key="3">
    <source>
        <dbReference type="Proteomes" id="UP000829401"/>
    </source>
</evidence>
<dbReference type="PANTHER" id="PTHR12126:SF11">
    <property type="entry name" value="NADH DEHYDROGENASE [UBIQUINONE] 1 ALPHA SUBCOMPLEX SUBUNIT 9, MITOCHONDRIAL"/>
    <property type="match status" value="1"/>
</dbReference>
<protein>
    <submittedName>
        <fullName evidence="2">Complex I NDUFA9 subunit family protein</fullName>
    </submittedName>
</protein>
<gene>
    <name evidence="2" type="ORF">K1I37_11390</name>
</gene>
<dbReference type="PANTHER" id="PTHR12126">
    <property type="entry name" value="NADH-UBIQUINONE OXIDOREDUCTASE 39 KDA SUBUNIT-RELATED"/>
    <property type="match status" value="1"/>
</dbReference>
<dbReference type="OrthoDB" id="9807212at2"/>
<dbReference type="AlphaFoldDB" id="T0BXZ2"/>
<accession>T0BXZ2</accession>
<dbReference type="SUPFAM" id="SSF51735">
    <property type="entry name" value="NAD(P)-binding Rossmann-fold domains"/>
    <property type="match status" value="1"/>
</dbReference>
<dbReference type="CDD" id="cd05271">
    <property type="entry name" value="NDUFA9_like_SDR_a"/>
    <property type="match status" value="1"/>
</dbReference>